<feature type="transmembrane region" description="Helical" evidence="1">
    <location>
        <begin position="12"/>
        <end position="38"/>
    </location>
</feature>
<keyword evidence="3" id="KW-1185">Reference proteome</keyword>
<dbReference type="AlphaFoldDB" id="C8X4A6"/>
<evidence type="ECO:0000256" key="1">
    <source>
        <dbReference type="SAM" id="Phobius"/>
    </source>
</evidence>
<accession>C8X4A6</accession>
<dbReference type="Proteomes" id="UP000001052">
    <property type="component" value="Chromosome"/>
</dbReference>
<dbReference type="Pfam" id="PF09928">
    <property type="entry name" value="DUF2160"/>
    <property type="match status" value="1"/>
</dbReference>
<evidence type="ECO:0000313" key="3">
    <source>
        <dbReference type="Proteomes" id="UP000001052"/>
    </source>
</evidence>
<organism evidence="2 3">
    <name type="scientific">Desulfohalobium retbaense (strain ATCC 49708 / DSM 5692 / JCM 16813 / HR100)</name>
    <dbReference type="NCBI Taxonomy" id="485915"/>
    <lineage>
        <taxon>Bacteria</taxon>
        <taxon>Pseudomonadati</taxon>
        <taxon>Thermodesulfobacteriota</taxon>
        <taxon>Desulfovibrionia</taxon>
        <taxon>Desulfovibrionales</taxon>
        <taxon>Desulfohalobiaceae</taxon>
        <taxon>Desulfohalobium</taxon>
    </lineage>
</organism>
<dbReference type="EMBL" id="CP001734">
    <property type="protein sequence ID" value="ACV69380.1"/>
    <property type="molecule type" value="Genomic_DNA"/>
</dbReference>
<dbReference type="InterPro" id="IPR018678">
    <property type="entry name" value="DUF2160_TM"/>
</dbReference>
<keyword evidence="1" id="KW-1133">Transmembrane helix</keyword>
<dbReference type="KEGG" id="drt:Dret_2096"/>
<gene>
    <name evidence="2" type="ordered locus">Dret_2096</name>
</gene>
<dbReference type="STRING" id="485915.Dret_2096"/>
<proteinExistence type="predicted"/>
<evidence type="ECO:0008006" key="4">
    <source>
        <dbReference type="Google" id="ProtNLM"/>
    </source>
</evidence>
<feature type="transmembrane region" description="Helical" evidence="1">
    <location>
        <begin position="81"/>
        <end position="98"/>
    </location>
</feature>
<feature type="transmembrane region" description="Helical" evidence="1">
    <location>
        <begin position="58"/>
        <end position="75"/>
    </location>
</feature>
<dbReference type="eggNOG" id="COG5477">
    <property type="taxonomic scope" value="Bacteria"/>
</dbReference>
<evidence type="ECO:0000313" key="2">
    <source>
        <dbReference type="EMBL" id="ACV69380.1"/>
    </source>
</evidence>
<dbReference type="HOGENOM" id="CLU_151927_1_0_7"/>
<keyword evidence="1" id="KW-0472">Membrane</keyword>
<protein>
    <recommendedName>
        <fullName evidence="4">Small integral membrane protein</fullName>
    </recommendedName>
</protein>
<name>C8X4A6_DESRD</name>
<reference evidence="2 3" key="2">
    <citation type="journal article" date="2010" name="Stand. Genomic Sci.">
        <title>Complete genome sequence of Desulfohalobium retbaense type strain (HR(100)).</title>
        <authorList>
            <person name="Spring S."/>
            <person name="Nolan M."/>
            <person name="Lapidus A."/>
            <person name="Glavina Del Rio T."/>
            <person name="Copeland A."/>
            <person name="Tice H."/>
            <person name="Cheng J.F."/>
            <person name="Lucas S."/>
            <person name="Land M."/>
            <person name="Chen F."/>
            <person name="Bruce D."/>
            <person name="Goodwin L."/>
            <person name="Pitluck S."/>
            <person name="Ivanova N."/>
            <person name="Mavromatis K."/>
            <person name="Mikhailova N."/>
            <person name="Pati A."/>
            <person name="Chen A."/>
            <person name="Palaniappan K."/>
            <person name="Hauser L."/>
            <person name="Chang Y.J."/>
            <person name="Jeffries C.D."/>
            <person name="Munk C."/>
            <person name="Kiss H."/>
            <person name="Chain P."/>
            <person name="Han C."/>
            <person name="Brettin T."/>
            <person name="Detter J.C."/>
            <person name="Schuler E."/>
            <person name="Goker M."/>
            <person name="Rohde M."/>
            <person name="Bristow J."/>
            <person name="Eisen J.A."/>
            <person name="Markowitz V."/>
            <person name="Hugenholtz P."/>
            <person name="Kyrpides N.C."/>
            <person name="Klenk H.P."/>
        </authorList>
    </citation>
    <scope>NUCLEOTIDE SEQUENCE [LARGE SCALE GENOMIC DNA]</scope>
    <source>
        <strain evidence="2 3">DSM 5692</strain>
    </source>
</reference>
<keyword evidence="1" id="KW-0812">Transmembrane</keyword>
<dbReference type="RefSeq" id="WP_015752521.1">
    <property type="nucleotide sequence ID" value="NC_013223.1"/>
</dbReference>
<sequence length="99" mass="11137">MLHWFQDFTSWMYWTLPSVLGIGGLFAAIGVMTVWDVLSPSVARKGFLPITTTRGDRFFIGIISTIAIFLIWLAFLGQTQLWAPLGISIVWFAIEGIWG</sequence>
<reference evidence="3" key="1">
    <citation type="submission" date="2009-09" db="EMBL/GenBank/DDBJ databases">
        <title>The complete chromosome of Desulfohalobium retbaense DSM 5692.</title>
        <authorList>
            <consortium name="US DOE Joint Genome Institute (JGI-PGF)"/>
            <person name="Lucas S."/>
            <person name="Copeland A."/>
            <person name="Lapidus A."/>
            <person name="Glavina del Rio T."/>
            <person name="Dalin E."/>
            <person name="Tice H."/>
            <person name="Bruce D."/>
            <person name="Goodwin L."/>
            <person name="Pitluck S."/>
            <person name="Kyrpides N."/>
            <person name="Mavromatis K."/>
            <person name="Ivanova N."/>
            <person name="Mikhailova N."/>
            <person name="Munk A.C."/>
            <person name="Brettin T."/>
            <person name="Detter J.C."/>
            <person name="Han C."/>
            <person name="Tapia R."/>
            <person name="Larimer F."/>
            <person name="Land M."/>
            <person name="Hauser L."/>
            <person name="Markowitz V."/>
            <person name="Cheng J.-F."/>
            <person name="Hugenholtz P."/>
            <person name="Woyke T."/>
            <person name="Wu D."/>
            <person name="Spring S."/>
            <person name="Klenk H.-P."/>
            <person name="Eisen J.A."/>
        </authorList>
    </citation>
    <scope>NUCLEOTIDE SEQUENCE [LARGE SCALE GENOMIC DNA]</scope>
    <source>
        <strain evidence="3">DSM 5692</strain>
    </source>
</reference>